<feature type="transmembrane region" description="Helical" evidence="1">
    <location>
        <begin position="35"/>
        <end position="51"/>
    </location>
</feature>
<dbReference type="Proteomes" id="UP000017048">
    <property type="component" value="Unassembled WGS sequence"/>
</dbReference>
<keyword evidence="3" id="KW-1185">Reference proteome</keyword>
<evidence type="ECO:0000256" key="1">
    <source>
        <dbReference type="SAM" id="Phobius"/>
    </source>
</evidence>
<keyword evidence="1" id="KW-0812">Transmembrane</keyword>
<protein>
    <submittedName>
        <fullName evidence="2">Uncharacterized protein</fullName>
    </submittedName>
</protein>
<comment type="caution">
    <text evidence="2">The sequence shown here is derived from an EMBL/GenBank/DDBJ whole genome shotgun (WGS) entry which is preliminary data.</text>
</comment>
<feature type="transmembrane region" description="Helical" evidence="1">
    <location>
        <begin position="12"/>
        <end position="29"/>
    </location>
</feature>
<accession>U5EID4</accession>
<gene>
    <name evidence="2" type="ORF">NCAST_32_06000</name>
</gene>
<keyword evidence="1" id="KW-1133">Transmembrane helix</keyword>
<proteinExistence type="predicted"/>
<dbReference type="EMBL" id="BAFO02000032">
    <property type="protein sequence ID" value="GAD86113.1"/>
    <property type="molecule type" value="Genomic_DNA"/>
</dbReference>
<dbReference type="STRING" id="1824.SAMN05444423_102508"/>
<dbReference type="AlphaFoldDB" id="U5EID4"/>
<organism evidence="2 3">
    <name type="scientific">Nocardia asteroides NBRC 15531</name>
    <dbReference type="NCBI Taxonomy" id="1110697"/>
    <lineage>
        <taxon>Bacteria</taxon>
        <taxon>Bacillati</taxon>
        <taxon>Actinomycetota</taxon>
        <taxon>Actinomycetes</taxon>
        <taxon>Mycobacteriales</taxon>
        <taxon>Nocardiaceae</taxon>
        <taxon>Nocardia</taxon>
    </lineage>
</organism>
<evidence type="ECO:0000313" key="2">
    <source>
        <dbReference type="EMBL" id="GAD86113.1"/>
    </source>
</evidence>
<keyword evidence="1" id="KW-0472">Membrane</keyword>
<reference evidence="2 3" key="1">
    <citation type="journal article" date="2014" name="BMC Genomics">
        <title>Genome based analysis of type-I polyketide synthase and nonribosomal peptide synthetase gene clusters in seven strains of five representative Nocardia species.</title>
        <authorList>
            <person name="Komaki H."/>
            <person name="Ichikawa N."/>
            <person name="Hosoyama A."/>
            <person name="Takahashi-Nakaguchi A."/>
            <person name="Matsuzawa T."/>
            <person name="Suzuki K."/>
            <person name="Fujita N."/>
            <person name="Gonoi T."/>
        </authorList>
    </citation>
    <scope>NUCLEOTIDE SEQUENCE [LARGE SCALE GENOMIC DNA]</scope>
    <source>
        <strain evidence="2 3">NBRC 15531</strain>
    </source>
</reference>
<name>U5EID4_NOCAS</name>
<sequence>MIAAMSGQPSTTRILGLLGGVAVILLLTNWSPMRAVAYAVIWSVAAVVLVLRDRRRSTDAVAPEQDPAPGP</sequence>
<evidence type="ECO:0000313" key="3">
    <source>
        <dbReference type="Proteomes" id="UP000017048"/>
    </source>
</evidence>